<dbReference type="SUPFAM" id="SSF47699">
    <property type="entry name" value="Bifunctional inhibitor/lipid-transfer protein/seed storage 2S albumin"/>
    <property type="match status" value="1"/>
</dbReference>
<keyword evidence="2" id="KW-0732">Signal</keyword>
<protein>
    <submittedName>
        <fullName evidence="4">Uncharacterized protein</fullName>
    </submittedName>
</protein>
<reference evidence="4" key="2">
    <citation type="submission" date="2019-04" db="EMBL/GenBank/DDBJ databases">
        <authorList>
            <person name="Wei C."/>
            <person name="Yang H."/>
            <person name="Wang S."/>
            <person name="Gao L."/>
            <person name="Liu C."/>
            <person name="Zhao J."/>
            <person name="Xia E."/>
            <person name="Wan X."/>
        </authorList>
    </citation>
    <scope>NUCLEOTIDE SEQUENCE</scope>
    <source>
        <tissue evidence="4">Leaf</tissue>
    </source>
</reference>
<evidence type="ECO:0000256" key="1">
    <source>
        <dbReference type="SAM" id="MobiDB-lite"/>
    </source>
</evidence>
<feature type="compositionally biased region" description="Basic residues" evidence="1">
    <location>
        <begin position="90"/>
        <end position="103"/>
    </location>
</feature>
<accession>A0A4S4E6W5</accession>
<dbReference type="Proteomes" id="UP000306102">
    <property type="component" value="Unassembled WGS sequence"/>
</dbReference>
<dbReference type="InterPro" id="IPR036312">
    <property type="entry name" value="Bifun_inhib/LTP/seed_sf"/>
</dbReference>
<feature type="region of interest" description="Disordered" evidence="1">
    <location>
        <begin position="51"/>
        <end position="103"/>
    </location>
</feature>
<dbReference type="AlphaFoldDB" id="A0A4S4E6W5"/>
<feature type="compositionally biased region" description="Pro residues" evidence="1">
    <location>
        <begin position="51"/>
        <end position="63"/>
    </location>
</feature>
<evidence type="ECO:0000313" key="3">
    <source>
        <dbReference type="EMBL" id="THG11767.1"/>
    </source>
</evidence>
<keyword evidence="5" id="KW-1185">Reference proteome</keyword>
<sequence length="170" mass="19339">MDATKILKLTFLLVFLALILKTKCDMPLPPPLCITQFALVNRACAMLPHMSLPPPSPPSSPPLPDDDGRNHGNRHRHGPEREHRQEHGHDHGHRHKRGHGHRHAHMHEYRYQESPVQQDCCHWVKEVDAECVCGVLDQLPPSLSKPVHNYTVIVTESCNVTYECGGRLWV</sequence>
<feature type="chain" id="PRO_5036122210" evidence="2">
    <location>
        <begin position="25"/>
        <end position="170"/>
    </location>
</feature>
<reference evidence="4 5" key="1">
    <citation type="journal article" date="2018" name="Proc. Natl. Acad. Sci. U.S.A.">
        <title>Draft genome sequence of Camellia sinensis var. sinensis provides insights into the evolution of the tea genome and tea quality.</title>
        <authorList>
            <person name="Wei C."/>
            <person name="Yang H."/>
            <person name="Wang S."/>
            <person name="Zhao J."/>
            <person name="Liu C."/>
            <person name="Gao L."/>
            <person name="Xia E."/>
            <person name="Lu Y."/>
            <person name="Tai Y."/>
            <person name="She G."/>
            <person name="Sun J."/>
            <person name="Cao H."/>
            <person name="Tong W."/>
            <person name="Gao Q."/>
            <person name="Li Y."/>
            <person name="Deng W."/>
            <person name="Jiang X."/>
            <person name="Wang W."/>
            <person name="Chen Q."/>
            <person name="Zhang S."/>
            <person name="Li H."/>
            <person name="Wu J."/>
            <person name="Wang P."/>
            <person name="Li P."/>
            <person name="Shi C."/>
            <person name="Zheng F."/>
            <person name="Jian J."/>
            <person name="Huang B."/>
            <person name="Shan D."/>
            <person name="Shi M."/>
            <person name="Fang C."/>
            <person name="Yue Y."/>
            <person name="Li F."/>
            <person name="Li D."/>
            <person name="Wei S."/>
            <person name="Han B."/>
            <person name="Jiang C."/>
            <person name="Yin Y."/>
            <person name="Xia T."/>
            <person name="Zhang Z."/>
            <person name="Bennetzen J.L."/>
            <person name="Zhao S."/>
            <person name="Wan X."/>
        </authorList>
    </citation>
    <scope>NUCLEOTIDE SEQUENCE [LARGE SCALE GENOMIC DNA]</scope>
    <source>
        <strain evidence="5">cv. Shuchazao</strain>
        <tissue evidence="4">Leaf</tissue>
    </source>
</reference>
<organism evidence="4 5">
    <name type="scientific">Camellia sinensis var. sinensis</name>
    <name type="common">China tea</name>
    <dbReference type="NCBI Taxonomy" id="542762"/>
    <lineage>
        <taxon>Eukaryota</taxon>
        <taxon>Viridiplantae</taxon>
        <taxon>Streptophyta</taxon>
        <taxon>Embryophyta</taxon>
        <taxon>Tracheophyta</taxon>
        <taxon>Spermatophyta</taxon>
        <taxon>Magnoliopsida</taxon>
        <taxon>eudicotyledons</taxon>
        <taxon>Gunneridae</taxon>
        <taxon>Pentapetalae</taxon>
        <taxon>asterids</taxon>
        <taxon>Ericales</taxon>
        <taxon>Theaceae</taxon>
        <taxon>Camellia</taxon>
    </lineage>
</organism>
<dbReference type="PANTHER" id="PTHR34377">
    <property type="entry name" value="TETRATRICOPEPTIDE REPEAT (TPR)-LIKE SUPERFAMILY PROTEIN"/>
    <property type="match status" value="1"/>
</dbReference>
<dbReference type="EMBL" id="SDRB02007044">
    <property type="protein sequence ID" value="THG11771.1"/>
    <property type="molecule type" value="Genomic_DNA"/>
</dbReference>
<evidence type="ECO:0000313" key="4">
    <source>
        <dbReference type="EMBL" id="THG11771.1"/>
    </source>
</evidence>
<comment type="caution">
    <text evidence="4">The sequence shown here is derived from an EMBL/GenBank/DDBJ whole genome shotgun (WGS) entry which is preliminary data.</text>
</comment>
<feature type="compositionally biased region" description="Basic and acidic residues" evidence="1">
    <location>
        <begin position="79"/>
        <end position="89"/>
    </location>
</feature>
<evidence type="ECO:0000256" key="2">
    <source>
        <dbReference type="SAM" id="SignalP"/>
    </source>
</evidence>
<proteinExistence type="predicted"/>
<feature type="signal peptide" evidence="2">
    <location>
        <begin position="1"/>
        <end position="24"/>
    </location>
</feature>
<gene>
    <name evidence="3" type="ORF">TEA_026063</name>
    <name evidence="4" type="ORF">TEA_026067</name>
</gene>
<dbReference type="PANTHER" id="PTHR34377:SF3">
    <property type="entry name" value="TETRATRICOPEPTIDE REPEAT (TPR)-LIKE SUPERFAMILY PROTEIN"/>
    <property type="match status" value="1"/>
</dbReference>
<name>A0A4S4E6W5_CAMSN</name>
<dbReference type="STRING" id="542762.A0A4S4E6W5"/>
<evidence type="ECO:0000313" key="5">
    <source>
        <dbReference type="Proteomes" id="UP000306102"/>
    </source>
</evidence>
<dbReference type="EMBL" id="SDRB02007044">
    <property type="protein sequence ID" value="THG11767.1"/>
    <property type="molecule type" value="Genomic_DNA"/>
</dbReference>